<dbReference type="PANTHER" id="PTHR10344:SF4">
    <property type="entry name" value="UMP-CMP KINASE 2, MITOCHONDRIAL"/>
    <property type="match status" value="1"/>
</dbReference>
<comment type="similarity">
    <text evidence="1 10">Belongs to the thymidylate kinase family.</text>
</comment>
<organism evidence="12 13">
    <name type="scientific">Cellulomonas phragmiteti</name>
    <dbReference type="NCBI Taxonomy" id="478780"/>
    <lineage>
        <taxon>Bacteria</taxon>
        <taxon>Bacillati</taxon>
        <taxon>Actinomycetota</taxon>
        <taxon>Actinomycetes</taxon>
        <taxon>Micrococcales</taxon>
        <taxon>Cellulomonadaceae</taxon>
        <taxon>Cellulomonas</taxon>
    </lineage>
</organism>
<comment type="catalytic activity">
    <reaction evidence="9 10">
        <text>dTMP + ATP = dTDP + ADP</text>
        <dbReference type="Rhea" id="RHEA:13517"/>
        <dbReference type="ChEBI" id="CHEBI:30616"/>
        <dbReference type="ChEBI" id="CHEBI:58369"/>
        <dbReference type="ChEBI" id="CHEBI:63528"/>
        <dbReference type="ChEBI" id="CHEBI:456216"/>
        <dbReference type="EC" id="2.7.4.9"/>
    </reaction>
</comment>
<dbReference type="SUPFAM" id="SSF52540">
    <property type="entry name" value="P-loop containing nucleoside triphosphate hydrolases"/>
    <property type="match status" value="1"/>
</dbReference>
<feature type="domain" description="Thymidylate kinase-like" evidence="11">
    <location>
        <begin position="29"/>
        <end position="213"/>
    </location>
</feature>
<accession>A0ABQ4DNC4</accession>
<dbReference type="CDD" id="cd01672">
    <property type="entry name" value="TMPK"/>
    <property type="match status" value="1"/>
</dbReference>
<proteinExistence type="inferred from homology"/>
<evidence type="ECO:0000256" key="3">
    <source>
        <dbReference type="ARBA" id="ARBA00017144"/>
    </source>
</evidence>
<evidence type="ECO:0000256" key="5">
    <source>
        <dbReference type="ARBA" id="ARBA00022727"/>
    </source>
</evidence>
<comment type="caution">
    <text evidence="12">The sequence shown here is derived from an EMBL/GenBank/DDBJ whole genome shotgun (WGS) entry which is preliminary data.</text>
</comment>
<keyword evidence="4 10" id="KW-0808">Transferase</keyword>
<sequence>MSTDPAAITDVQVDGVPAGPAPAGVFVSFEGGDGVGKSTQVALLGHHLASLGREVVVTREPGGTPLGLELRRAILHGEDLDPRTEALLYAADRAHHVASLVRPALARGAVVLTDRYLDSSVAYQGTGRGLGADEVERLSLWAVQGLLPHVTVLLDLDPAVGLGRLTGDPDRLESAGDDFHRRTRQAFLARAAADPGRWLVLDASQPAEDVAAQVRARLAPLLVAAGAAASVGGAA</sequence>
<name>A0ABQ4DNC4_9CELL</name>
<evidence type="ECO:0000256" key="2">
    <source>
        <dbReference type="ARBA" id="ARBA00012980"/>
    </source>
</evidence>
<protein>
    <recommendedName>
        <fullName evidence="3 10">Thymidylate kinase</fullName>
        <ecNumber evidence="2 10">2.7.4.9</ecNumber>
    </recommendedName>
    <alternativeName>
        <fullName evidence="10">dTMP kinase</fullName>
    </alternativeName>
</protein>
<gene>
    <name evidence="10 12" type="primary">tmk</name>
    <name evidence="12" type="ORF">Cph01nite_26150</name>
</gene>
<dbReference type="HAMAP" id="MF_00165">
    <property type="entry name" value="Thymidylate_kinase"/>
    <property type="match status" value="1"/>
</dbReference>
<dbReference type="InterPro" id="IPR018094">
    <property type="entry name" value="Thymidylate_kinase"/>
</dbReference>
<evidence type="ECO:0000256" key="7">
    <source>
        <dbReference type="ARBA" id="ARBA00022777"/>
    </source>
</evidence>
<dbReference type="Gene3D" id="3.40.50.300">
    <property type="entry name" value="P-loop containing nucleotide triphosphate hydrolases"/>
    <property type="match status" value="1"/>
</dbReference>
<dbReference type="InterPro" id="IPR039430">
    <property type="entry name" value="Thymidylate_kin-like_dom"/>
</dbReference>
<evidence type="ECO:0000313" key="12">
    <source>
        <dbReference type="EMBL" id="GIG40853.1"/>
    </source>
</evidence>
<evidence type="ECO:0000313" key="13">
    <source>
        <dbReference type="Proteomes" id="UP000614741"/>
    </source>
</evidence>
<evidence type="ECO:0000256" key="4">
    <source>
        <dbReference type="ARBA" id="ARBA00022679"/>
    </source>
</evidence>
<keyword evidence="13" id="KW-1185">Reference proteome</keyword>
<dbReference type="EMBL" id="BONP01000016">
    <property type="protein sequence ID" value="GIG40853.1"/>
    <property type="molecule type" value="Genomic_DNA"/>
</dbReference>
<dbReference type="NCBIfam" id="TIGR00041">
    <property type="entry name" value="DTMP_kinase"/>
    <property type="match status" value="1"/>
</dbReference>
<evidence type="ECO:0000256" key="6">
    <source>
        <dbReference type="ARBA" id="ARBA00022741"/>
    </source>
</evidence>
<feature type="binding site" evidence="10">
    <location>
        <begin position="31"/>
        <end position="38"/>
    </location>
    <ligand>
        <name>ATP</name>
        <dbReference type="ChEBI" id="CHEBI:30616"/>
    </ligand>
</feature>
<reference evidence="12 13" key="1">
    <citation type="submission" date="2021-01" db="EMBL/GenBank/DDBJ databases">
        <title>Whole genome shotgun sequence of Cellulomonas phragmiteti NBRC 110785.</title>
        <authorList>
            <person name="Komaki H."/>
            <person name="Tamura T."/>
        </authorList>
    </citation>
    <scope>NUCLEOTIDE SEQUENCE [LARGE SCALE GENOMIC DNA]</scope>
    <source>
        <strain evidence="12 13">NBRC 110785</strain>
    </source>
</reference>
<evidence type="ECO:0000256" key="1">
    <source>
        <dbReference type="ARBA" id="ARBA00009776"/>
    </source>
</evidence>
<keyword evidence="5 10" id="KW-0545">Nucleotide biosynthesis</keyword>
<dbReference type="InterPro" id="IPR027417">
    <property type="entry name" value="P-loop_NTPase"/>
</dbReference>
<comment type="function">
    <text evidence="10">Phosphorylation of dTMP to form dTDP in both de novo and salvage pathways of dTTP synthesis.</text>
</comment>
<evidence type="ECO:0000256" key="10">
    <source>
        <dbReference type="HAMAP-Rule" id="MF_00165"/>
    </source>
</evidence>
<dbReference type="PROSITE" id="PS01331">
    <property type="entry name" value="THYMIDYLATE_KINASE"/>
    <property type="match status" value="1"/>
</dbReference>
<dbReference type="PANTHER" id="PTHR10344">
    <property type="entry name" value="THYMIDYLATE KINASE"/>
    <property type="match status" value="1"/>
</dbReference>
<evidence type="ECO:0000256" key="9">
    <source>
        <dbReference type="ARBA" id="ARBA00048743"/>
    </source>
</evidence>
<evidence type="ECO:0000256" key="8">
    <source>
        <dbReference type="ARBA" id="ARBA00022840"/>
    </source>
</evidence>
<evidence type="ECO:0000259" key="11">
    <source>
        <dbReference type="Pfam" id="PF02223"/>
    </source>
</evidence>
<dbReference type="Proteomes" id="UP000614741">
    <property type="component" value="Unassembled WGS sequence"/>
</dbReference>
<dbReference type="EC" id="2.7.4.9" evidence="2 10"/>
<keyword evidence="8 10" id="KW-0067">ATP-binding</keyword>
<dbReference type="InterPro" id="IPR018095">
    <property type="entry name" value="Thymidylate_kin_CS"/>
</dbReference>
<dbReference type="Pfam" id="PF02223">
    <property type="entry name" value="Thymidylate_kin"/>
    <property type="match status" value="1"/>
</dbReference>
<dbReference type="GO" id="GO:0016301">
    <property type="term" value="F:kinase activity"/>
    <property type="evidence" value="ECO:0007669"/>
    <property type="project" value="UniProtKB-KW"/>
</dbReference>
<keyword evidence="7 10" id="KW-0418">Kinase</keyword>
<keyword evidence="6 10" id="KW-0547">Nucleotide-binding</keyword>